<dbReference type="NCBIfam" id="TIGR01552">
    <property type="entry name" value="phd_fam"/>
    <property type="match status" value="1"/>
</dbReference>
<name>A0AAJ6NVG8_9CYAN</name>
<dbReference type="Pfam" id="PF02604">
    <property type="entry name" value="PhdYeFM_antitox"/>
    <property type="match status" value="1"/>
</dbReference>
<gene>
    <name evidence="3" type="ORF">QI031_08320</name>
</gene>
<dbReference type="InterPro" id="IPR006442">
    <property type="entry name" value="Antitoxin_Phd/YefM"/>
</dbReference>
<sequence>MKTISKSKLKSKLLEFLRLVESEGEEIVVTDRGKPVVKISKYGDSPPTKELFGQMRGKVKYFEDLTAPTIEEWSEL</sequence>
<keyword evidence="4" id="KW-1185">Reference proteome</keyword>
<evidence type="ECO:0000256" key="1">
    <source>
        <dbReference type="ARBA" id="ARBA00009981"/>
    </source>
</evidence>
<dbReference type="AlphaFoldDB" id="A0AAJ6NVG8"/>
<evidence type="ECO:0000313" key="4">
    <source>
        <dbReference type="Proteomes" id="UP001223520"/>
    </source>
</evidence>
<accession>A0AAJ6NVG8</accession>
<dbReference type="Proteomes" id="UP001223520">
    <property type="component" value="Chromosome"/>
</dbReference>
<comment type="function">
    <text evidence="2">Antitoxin component of a type II toxin-antitoxin (TA) system.</text>
</comment>
<dbReference type="InterPro" id="IPR036165">
    <property type="entry name" value="YefM-like_sf"/>
</dbReference>
<evidence type="ECO:0000256" key="2">
    <source>
        <dbReference type="RuleBase" id="RU362080"/>
    </source>
</evidence>
<dbReference type="SUPFAM" id="SSF143120">
    <property type="entry name" value="YefM-like"/>
    <property type="match status" value="1"/>
</dbReference>
<evidence type="ECO:0000313" key="3">
    <source>
        <dbReference type="EMBL" id="WGV27478.1"/>
    </source>
</evidence>
<reference evidence="3 4" key="1">
    <citation type="journal article" date="2023" name="Limnol Oceanogr Lett">
        <title>Environmental adaptations by the intertidal Antarctic cyanobacterium Halotia branconii CENA392 as revealed using long-read genome sequencing.</title>
        <authorList>
            <person name="Dextro R.B."/>
            <person name="Delbaje E."/>
            <person name="Freitas P.N.N."/>
            <person name="Geraldes V."/>
            <person name="Pinto E."/>
            <person name="Long P.F."/>
            <person name="Fiore M.F."/>
        </authorList>
    </citation>
    <scope>NUCLEOTIDE SEQUENCE [LARGE SCALE GENOMIC DNA]</scope>
    <source>
        <strain evidence="3 4">CENA392</strain>
    </source>
</reference>
<protein>
    <recommendedName>
        <fullName evidence="2">Antitoxin</fullName>
    </recommendedName>
</protein>
<organism evidence="3 4">
    <name type="scientific">Halotia branconii CENA392</name>
    <dbReference type="NCBI Taxonomy" id="1539056"/>
    <lineage>
        <taxon>Bacteria</taxon>
        <taxon>Bacillati</taxon>
        <taxon>Cyanobacteriota</taxon>
        <taxon>Cyanophyceae</taxon>
        <taxon>Nostocales</taxon>
        <taxon>Nodulariaceae</taxon>
        <taxon>Halotia</taxon>
    </lineage>
</organism>
<dbReference type="RefSeq" id="WP_281484717.1">
    <property type="nucleotide sequence ID" value="NZ_CP124543.1"/>
</dbReference>
<dbReference type="EMBL" id="CP124543">
    <property type="protein sequence ID" value="WGV27478.1"/>
    <property type="molecule type" value="Genomic_DNA"/>
</dbReference>
<comment type="similarity">
    <text evidence="1 2">Belongs to the phD/YefM antitoxin family.</text>
</comment>
<dbReference type="Gene3D" id="3.40.1620.10">
    <property type="entry name" value="YefM-like domain"/>
    <property type="match status" value="1"/>
</dbReference>
<dbReference type="KEGG" id="hbq:QI031_08320"/>
<proteinExistence type="inferred from homology"/>